<feature type="domain" description="CAAX prenyl protease 2/Lysostaphin resistance protein A-like" evidence="2">
    <location>
        <begin position="165"/>
        <end position="251"/>
    </location>
</feature>
<evidence type="ECO:0000313" key="3">
    <source>
        <dbReference type="EMBL" id="KAK9832776.1"/>
    </source>
</evidence>
<feature type="region of interest" description="Disordered" evidence="1">
    <location>
        <begin position="1"/>
        <end position="40"/>
    </location>
</feature>
<dbReference type="GO" id="GO:0080120">
    <property type="term" value="P:CAAX-box protein maturation"/>
    <property type="evidence" value="ECO:0007669"/>
    <property type="project" value="UniProtKB-ARBA"/>
</dbReference>
<reference evidence="3 4" key="1">
    <citation type="journal article" date="2024" name="Nat. Commun.">
        <title>Phylogenomics reveals the evolutionary origins of lichenization in chlorophyte algae.</title>
        <authorList>
            <person name="Puginier C."/>
            <person name="Libourel C."/>
            <person name="Otte J."/>
            <person name="Skaloud P."/>
            <person name="Haon M."/>
            <person name="Grisel S."/>
            <person name="Petersen M."/>
            <person name="Berrin J.G."/>
            <person name="Delaux P.M."/>
            <person name="Dal Grande F."/>
            <person name="Keller J."/>
        </authorList>
    </citation>
    <scope>NUCLEOTIDE SEQUENCE [LARGE SCALE GENOMIC DNA]</scope>
    <source>
        <strain evidence="3 4">SAG 245.80</strain>
    </source>
</reference>
<dbReference type="PANTHER" id="PTHR43592">
    <property type="entry name" value="CAAX AMINO TERMINAL PROTEASE"/>
    <property type="match status" value="1"/>
</dbReference>
<dbReference type="PANTHER" id="PTHR43592:SF7">
    <property type="entry name" value="CAAX AMINO TERMINAL PROTEASE FAMILY PROTEIN"/>
    <property type="match status" value="1"/>
</dbReference>
<organism evidence="3 4">
    <name type="scientific">Elliptochloris bilobata</name>
    <dbReference type="NCBI Taxonomy" id="381761"/>
    <lineage>
        <taxon>Eukaryota</taxon>
        <taxon>Viridiplantae</taxon>
        <taxon>Chlorophyta</taxon>
        <taxon>core chlorophytes</taxon>
        <taxon>Trebouxiophyceae</taxon>
        <taxon>Trebouxiophyceae incertae sedis</taxon>
        <taxon>Elliptochloris clade</taxon>
        <taxon>Elliptochloris</taxon>
    </lineage>
</organism>
<evidence type="ECO:0000256" key="1">
    <source>
        <dbReference type="SAM" id="MobiDB-lite"/>
    </source>
</evidence>
<protein>
    <recommendedName>
        <fullName evidence="2">CAAX prenyl protease 2/Lysostaphin resistance protein A-like domain-containing protein</fullName>
    </recommendedName>
</protein>
<accession>A0AAW1RGZ4</accession>
<keyword evidence="4" id="KW-1185">Reference proteome</keyword>
<dbReference type="AlphaFoldDB" id="A0AAW1RGZ4"/>
<gene>
    <name evidence="3" type="ORF">WJX81_000085</name>
</gene>
<dbReference type="Proteomes" id="UP001445335">
    <property type="component" value="Unassembled WGS sequence"/>
</dbReference>
<evidence type="ECO:0000259" key="2">
    <source>
        <dbReference type="Pfam" id="PF02517"/>
    </source>
</evidence>
<dbReference type="Pfam" id="PF02517">
    <property type="entry name" value="Rce1-like"/>
    <property type="match status" value="1"/>
</dbReference>
<evidence type="ECO:0000313" key="4">
    <source>
        <dbReference type="Proteomes" id="UP001445335"/>
    </source>
</evidence>
<dbReference type="GO" id="GO:0004175">
    <property type="term" value="F:endopeptidase activity"/>
    <property type="evidence" value="ECO:0007669"/>
    <property type="project" value="UniProtKB-ARBA"/>
</dbReference>
<comment type="caution">
    <text evidence="3">The sequence shown here is derived from an EMBL/GenBank/DDBJ whole genome shotgun (WGS) entry which is preliminary data.</text>
</comment>
<name>A0AAW1RGZ4_9CHLO</name>
<dbReference type="InterPro" id="IPR003675">
    <property type="entry name" value="Rce1/LyrA-like_dom"/>
</dbReference>
<dbReference type="EMBL" id="JALJOU010000038">
    <property type="protein sequence ID" value="KAK9832776.1"/>
    <property type="molecule type" value="Genomic_DNA"/>
</dbReference>
<sequence>MWSAAQPKALGFSPACSHQALQRRQPDEEPESAVSQDRAQESPAVVVDLLGGGGERGGGDAAELPVATRGQVFAACAKTAAAMGVVAWLVRARAADVGASALGNDPEVVARLLAVPKHVAPASVAAALAAAAGVTAARQALLHVWPAFAAASQRSNRQVLSALSPLDLLWVAAVPGISEEFLFRGALIPATFPDWRGALVAGAAFGVLHVGGGRNWAFAAWAGAVGAVYGAAFLATGDVRVPMAAHTLANLAAAGLWKRGQGAGGVQ</sequence>
<proteinExistence type="predicted"/>